<keyword evidence="1" id="KW-0560">Oxidoreductase</keyword>
<keyword evidence="1" id="KW-0503">Monooxygenase</keyword>
<dbReference type="EMBL" id="CM045763">
    <property type="protein sequence ID" value="KAI8024483.1"/>
    <property type="molecule type" value="Genomic_DNA"/>
</dbReference>
<comment type="caution">
    <text evidence="1">The sequence shown here is derived from an EMBL/GenBank/DDBJ whole genome shotgun (WGS) entry which is preliminary data.</text>
</comment>
<gene>
    <name evidence="1" type="ORF">LOK49_LG03G01627</name>
</gene>
<keyword evidence="2" id="KW-1185">Reference proteome</keyword>
<reference evidence="1 2" key="1">
    <citation type="journal article" date="2022" name="Plant J.">
        <title>Chromosome-level genome of Camellia lanceoleosa provides a valuable resource for understanding genome evolution and self-incompatibility.</title>
        <authorList>
            <person name="Gong W."/>
            <person name="Xiao S."/>
            <person name="Wang L."/>
            <person name="Liao Z."/>
            <person name="Chang Y."/>
            <person name="Mo W."/>
            <person name="Hu G."/>
            <person name="Li W."/>
            <person name="Zhao G."/>
            <person name="Zhu H."/>
            <person name="Hu X."/>
            <person name="Ji K."/>
            <person name="Xiang X."/>
            <person name="Song Q."/>
            <person name="Yuan D."/>
            <person name="Jin S."/>
            <person name="Zhang L."/>
        </authorList>
    </citation>
    <scope>NUCLEOTIDE SEQUENCE [LARGE SCALE GENOMIC DNA]</scope>
    <source>
        <strain evidence="1">SQ_2022a</strain>
    </source>
</reference>
<protein>
    <submittedName>
        <fullName evidence="1">Flavin-containing monooxygenase 1</fullName>
    </submittedName>
</protein>
<evidence type="ECO:0000313" key="2">
    <source>
        <dbReference type="Proteomes" id="UP001060215"/>
    </source>
</evidence>
<accession>A0ACC0IFW7</accession>
<sequence>MENRVAIVGAGMSGLLACRYTLEKGFQPVVFEAQAGIGGLWAQTIESTKLQNDKEAYQFSDFPWPSSVQVFPSNTEVMDYIESYAQHFGIFPCIKFKSKVISIDYVGESDEELQRWDLWGGTGKPFGSKGKWHLIVEHTENFSTEEYQFEFVILCIGRFSGLPNIPEFHPQYGPEVYTGKVVHSMDYSAMDNAKAAELIKGKRIAIIGSQKSAVDIAAECANANVNLAFLYFNRFAELLVHKPGETFLQSILASLLSPLRWGVSKFVESYLTWKLPLKKYGMIPKHSFLQGVSSCQILMLPENFYGKVEEGSIILTKSQSVGLIIDEEVEPLKTDLVILATGYKGDEKLKNMFHSPTFQNWIMGSPTSTVPLYRSFLQLLILSVSNIYTSEIRCQWLAHFFNRKFELPSITAMEREVMMWENYMKRYAGRLYRRSCIGAIHTWYNDQLCRDIGCKLRRKKGLFAELFEPYGPTDYVGLEPQ</sequence>
<proteinExistence type="predicted"/>
<organism evidence="1 2">
    <name type="scientific">Camellia lanceoleosa</name>
    <dbReference type="NCBI Taxonomy" id="1840588"/>
    <lineage>
        <taxon>Eukaryota</taxon>
        <taxon>Viridiplantae</taxon>
        <taxon>Streptophyta</taxon>
        <taxon>Embryophyta</taxon>
        <taxon>Tracheophyta</taxon>
        <taxon>Spermatophyta</taxon>
        <taxon>Magnoliopsida</taxon>
        <taxon>eudicotyledons</taxon>
        <taxon>Gunneridae</taxon>
        <taxon>Pentapetalae</taxon>
        <taxon>asterids</taxon>
        <taxon>Ericales</taxon>
        <taxon>Theaceae</taxon>
        <taxon>Camellia</taxon>
    </lineage>
</organism>
<dbReference type="Proteomes" id="UP001060215">
    <property type="component" value="Chromosome 6"/>
</dbReference>
<evidence type="ECO:0000313" key="1">
    <source>
        <dbReference type="EMBL" id="KAI8024483.1"/>
    </source>
</evidence>
<name>A0ACC0IFW7_9ERIC</name>